<evidence type="ECO:0000313" key="2">
    <source>
        <dbReference type="EMBL" id="KAJ8338045.1"/>
    </source>
</evidence>
<dbReference type="AlphaFoldDB" id="A0A9Q1EFX4"/>
<gene>
    <name evidence="2" type="ORF">SKAU_G00370110</name>
</gene>
<reference evidence="2" key="1">
    <citation type="journal article" date="2023" name="Science">
        <title>Genome structures resolve the early diversification of teleost fishes.</title>
        <authorList>
            <person name="Parey E."/>
            <person name="Louis A."/>
            <person name="Montfort J."/>
            <person name="Bouchez O."/>
            <person name="Roques C."/>
            <person name="Iampietro C."/>
            <person name="Lluch J."/>
            <person name="Castinel A."/>
            <person name="Donnadieu C."/>
            <person name="Desvignes T."/>
            <person name="Floi Bucao C."/>
            <person name="Jouanno E."/>
            <person name="Wen M."/>
            <person name="Mejri S."/>
            <person name="Dirks R."/>
            <person name="Jansen H."/>
            <person name="Henkel C."/>
            <person name="Chen W.J."/>
            <person name="Zahm M."/>
            <person name="Cabau C."/>
            <person name="Klopp C."/>
            <person name="Thompson A.W."/>
            <person name="Robinson-Rechavi M."/>
            <person name="Braasch I."/>
            <person name="Lecointre G."/>
            <person name="Bobe J."/>
            <person name="Postlethwait J.H."/>
            <person name="Berthelot C."/>
            <person name="Roest Crollius H."/>
            <person name="Guiguen Y."/>
        </authorList>
    </citation>
    <scope>NUCLEOTIDE SEQUENCE</scope>
    <source>
        <strain evidence="2">WJC10195</strain>
    </source>
</reference>
<sequence>MLTMPIQSFSFPLPETRFFRAGRHIYKFKLKSGSKCSDENIDNEHVTQELEDAVRVVLANLDSLQPFATQHFNIFPYKSKWERVSELQFEQGGLRLVAYPFLLTLYLETHGELHAHTAKQPRDWTPVRAAEQGVLHLPHSLACQHKSSRTGWPQGGSPTQHRWEQKWDMCRLTAAVQRRPSRRPLSPVLPSGRDWDPPQRTAGAEATAGDRRVPGHLSAAQTTSVSSNAMQREWREEGGVQNEREGLTRTAEQSEPQRPAPSDSERGQPGVLANLARKLFPFSLFFGSWKK</sequence>
<dbReference type="GO" id="GO:0003677">
    <property type="term" value="F:DNA binding"/>
    <property type="evidence" value="ECO:0007669"/>
    <property type="project" value="InterPro"/>
</dbReference>
<dbReference type="GO" id="GO:0007129">
    <property type="term" value="P:homologous chromosome pairing at meiosis"/>
    <property type="evidence" value="ECO:0007669"/>
    <property type="project" value="TreeGrafter"/>
</dbReference>
<accession>A0A9Q1EFX4</accession>
<evidence type="ECO:0000313" key="3">
    <source>
        <dbReference type="Proteomes" id="UP001152622"/>
    </source>
</evidence>
<name>A0A9Q1EFX4_SYNKA</name>
<feature type="compositionally biased region" description="Polar residues" evidence="1">
    <location>
        <begin position="219"/>
        <end position="230"/>
    </location>
</feature>
<proteinExistence type="predicted"/>
<feature type="compositionally biased region" description="Basic and acidic residues" evidence="1">
    <location>
        <begin position="232"/>
        <end position="247"/>
    </location>
</feature>
<protein>
    <recommendedName>
        <fullName evidence="4">Membrane-anchored junction protein</fullName>
    </recommendedName>
</protein>
<dbReference type="EMBL" id="JAINUF010000018">
    <property type="protein sequence ID" value="KAJ8338045.1"/>
    <property type="molecule type" value="Genomic_DNA"/>
</dbReference>
<dbReference type="GO" id="GO:0005637">
    <property type="term" value="C:nuclear inner membrane"/>
    <property type="evidence" value="ECO:0007669"/>
    <property type="project" value="TreeGrafter"/>
</dbReference>
<dbReference type="OrthoDB" id="6162963at2759"/>
<keyword evidence="3" id="KW-1185">Reference proteome</keyword>
<dbReference type="Pfam" id="PF15077">
    <property type="entry name" value="MAJIN"/>
    <property type="match status" value="1"/>
</dbReference>
<dbReference type="Proteomes" id="UP001152622">
    <property type="component" value="Chromosome 18"/>
</dbReference>
<organism evidence="2 3">
    <name type="scientific">Synaphobranchus kaupii</name>
    <name type="common">Kaup's arrowtooth eel</name>
    <dbReference type="NCBI Taxonomy" id="118154"/>
    <lineage>
        <taxon>Eukaryota</taxon>
        <taxon>Metazoa</taxon>
        <taxon>Chordata</taxon>
        <taxon>Craniata</taxon>
        <taxon>Vertebrata</taxon>
        <taxon>Euteleostomi</taxon>
        <taxon>Actinopterygii</taxon>
        <taxon>Neopterygii</taxon>
        <taxon>Teleostei</taxon>
        <taxon>Anguilliformes</taxon>
        <taxon>Synaphobranchidae</taxon>
        <taxon>Synaphobranchus</taxon>
    </lineage>
</organism>
<dbReference type="InterPro" id="IPR027816">
    <property type="entry name" value="MAJIN"/>
</dbReference>
<dbReference type="PANTHER" id="PTHR35824">
    <property type="entry name" value="MEMBRANE-ANCHORED JUNCTION PROTEIN MAJIN"/>
    <property type="match status" value="1"/>
</dbReference>
<comment type="caution">
    <text evidence="2">The sequence shown here is derived from an EMBL/GenBank/DDBJ whole genome shotgun (WGS) entry which is preliminary data.</text>
</comment>
<evidence type="ECO:0000256" key="1">
    <source>
        <dbReference type="SAM" id="MobiDB-lite"/>
    </source>
</evidence>
<dbReference type="GO" id="GO:0070197">
    <property type="term" value="P:meiotic attachment of telomere to nuclear envelope"/>
    <property type="evidence" value="ECO:0007669"/>
    <property type="project" value="TreeGrafter"/>
</dbReference>
<feature type="region of interest" description="Disordered" evidence="1">
    <location>
        <begin position="145"/>
        <end position="270"/>
    </location>
</feature>
<evidence type="ECO:0008006" key="4">
    <source>
        <dbReference type="Google" id="ProtNLM"/>
    </source>
</evidence>
<dbReference type="PANTHER" id="PTHR35824:SF1">
    <property type="entry name" value="MEMBRANE-ANCHORED JUNCTION PROTEIN"/>
    <property type="match status" value="1"/>
</dbReference>